<comment type="caution">
    <text evidence="15">The sequence shown here is derived from an EMBL/GenBank/DDBJ whole genome shotgun (WGS) entry which is preliminary data.</text>
</comment>
<dbReference type="NCBIfam" id="TIGR04120">
    <property type="entry name" value="DNA_lig_bact"/>
    <property type="match status" value="1"/>
</dbReference>
<keyword evidence="8" id="KW-0067">ATP-binding</keyword>
<name>A0ABU0MKH9_9PROT</name>
<keyword evidence="5" id="KW-0479">Metal-binding</keyword>
<dbReference type="SUPFAM" id="SSF50249">
    <property type="entry name" value="Nucleic acid-binding proteins"/>
    <property type="match status" value="1"/>
</dbReference>
<evidence type="ECO:0000313" key="16">
    <source>
        <dbReference type="Proteomes" id="UP001244552"/>
    </source>
</evidence>
<evidence type="ECO:0000256" key="13">
    <source>
        <dbReference type="ARBA" id="ARBA00034003"/>
    </source>
</evidence>
<dbReference type="PROSITE" id="PS00697">
    <property type="entry name" value="DNA_LIGASE_A1"/>
    <property type="match status" value="1"/>
</dbReference>
<proteinExistence type="predicted"/>
<keyword evidence="16" id="KW-1185">Reference proteome</keyword>
<dbReference type="CDD" id="cd07972">
    <property type="entry name" value="OBF_DNA_ligase_Arch_LigB"/>
    <property type="match status" value="1"/>
</dbReference>
<evidence type="ECO:0000256" key="12">
    <source>
        <dbReference type="ARBA" id="ARBA00023306"/>
    </source>
</evidence>
<evidence type="ECO:0000256" key="7">
    <source>
        <dbReference type="ARBA" id="ARBA00022763"/>
    </source>
</evidence>
<evidence type="ECO:0000256" key="8">
    <source>
        <dbReference type="ARBA" id="ARBA00022840"/>
    </source>
</evidence>
<evidence type="ECO:0000313" key="15">
    <source>
        <dbReference type="EMBL" id="MDQ0533744.1"/>
    </source>
</evidence>
<dbReference type="Pfam" id="PF04679">
    <property type="entry name" value="DNA_ligase_A_C"/>
    <property type="match status" value="1"/>
</dbReference>
<dbReference type="InterPro" id="IPR026333">
    <property type="entry name" value="ATP_dep_DNA_lig_pp_1105_fam"/>
</dbReference>
<evidence type="ECO:0000259" key="14">
    <source>
        <dbReference type="PROSITE" id="PS50160"/>
    </source>
</evidence>
<accession>A0ABU0MKH9</accession>
<dbReference type="InterPro" id="IPR036599">
    <property type="entry name" value="DNA_ligase_N_sf"/>
</dbReference>
<evidence type="ECO:0000256" key="2">
    <source>
        <dbReference type="ARBA" id="ARBA00022598"/>
    </source>
</evidence>
<evidence type="ECO:0000256" key="3">
    <source>
        <dbReference type="ARBA" id="ARBA00022618"/>
    </source>
</evidence>
<dbReference type="InterPro" id="IPR012309">
    <property type="entry name" value="DNA_ligase_ATP-dep_C"/>
</dbReference>
<evidence type="ECO:0000256" key="1">
    <source>
        <dbReference type="ARBA" id="ARBA00012727"/>
    </source>
</evidence>
<keyword evidence="12" id="KW-0131">Cell cycle</keyword>
<keyword evidence="7" id="KW-0227">DNA damage</keyword>
<dbReference type="InterPro" id="IPR050191">
    <property type="entry name" value="ATP-dep_DNA_ligase"/>
</dbReference>
<comment type="catalytic activity">
    <reaction evidence="13">
        <text>ATP + (deoxyribonucleotide)n-3'-hydroxyl + 5'-phospho-(deoxyribonucleotide)m = (deoxyribonucleotide)n+m + AMP + diphosphate.</text>
        <dbReference type="EC" id="6.5.1.1"/>
    </reaction>
</comment>
<evidence type="ECO:0000256" key="11">
    <source>
        <dbReference type="ARBA" id="ARBA00023204"/>
    </source>
</evidence>
<gene>
    <name evidence="15" type="ORF">QO018_002607</name>
</gene>
<evidence type="ECO:0000256" key="4">
    <source>
        <dbReference type="ARBA" id="ARBA00022705"/>
    </source>
</evidence>
<dbReference type="SUPFAM" id="SSF56091">
    <property type="entry name" value="DNA ligase/mRNA capping enzyme, catalytic domain"/>
    <property type="match status" value="1"/>
</dbReference>
<dbReference type="InterPro" id="IPR012310">
    <property type="entry name" value="DNA_ligase_ATP-dep_cent"/>
</dbReference>
<dbReference type="InterPro" id="IPR016059">
    <property type="entry name" value="DNA_ligase_ATP-dep_CS"/>
</dbReference>
<evidence type="ECO:0000256" key="10">
    <source>
        <dbReference type="ARBA" id="ARBA00023172"/>
    </source>
</evidence>
<sequence>MNRFAALIDALVFMPSRNGKIRLLAEHFATAPDPERGWALAALTGALSFREAKPAAIRELAAGRVDPELLALSYDYVGDLAETVALIWPERPEHLRDRANSLPPSLDEVVEGLRTAKRGQVLERVEGWLDSLDSSGRFALLKLITGALRIGVSARLAKTALAEWGKLARPEVTVDDVEEVWHGLTAPYPDLFAWLEGRAERPAAGHGAGFRPMMLSHPLEEEDRAALDPAAYAAEWKWDGIRVQLVARDGQRRLYSRTGDDVSAAFPDVVDHMSFDAVLDGELLVARDGVVAPFNDLQQRLNRKTVTAQMLRDGPAWVRLYDILFDGDEDLRGLSFVERRARLERWYEAVRPLRMDLSPLVPFAGWDELAAMREGARENGIEGLMLKRRDSAYLAGRPKGPWFKWKRGALTLDTVMMYAQRGHGKRSSFYSDYTFGVWRGEELVPVGKAYSGFTDAELAELDRWVRNHTTRRYGPVREVEPGLVLEVAFDSVHPSNRHKSGLAMRFPRVHRIRWDKPAHEADRLETLAAMVAG</sequence>
<dbReference type="Gene3D" id="3.30.470.30">
    <property type="entry name" value="DNA ligase/mRNA capping enzyme"/>
    <property type="match status" value="1"/>
</dbReference>
<organism evidence="15 16">
    <name type="scientific">Azospirillum picis</name>
    <dbReference type="NCBI Taxonomy" id="488438"/>
    <lineage>
        <taxon>Bacteria</taxon>
        <taxon>Pseudomonadati</taxon>
        <taxon>Pseudomonadota</taxon>
        <taxon>Alphaproteobacteria</taxon>
        <taxon>Rhodospirillales</taxon>
        <taxon>Azospirillaceae</taxon>
        <taxon>Azospirillum</taxon>
    </lineage>
</organism>
<evidence type="ECO:0000256" key="9">
    <source>
        <dbReference type="ARBA" id="ARBA00022842"/>
    </source>
</evidence>
<protein>
    <recommendedName>
        <fullName evidence="1">DNA ligase (ATP)</fullName>
        <ecNumber evidence="1">6.5.1.1</ecNumber>
    </recommendedName>
</protein>
<dbReference type="PANTHER" id="PTHR45674">
    <property type="entry name" value="DNA LIGASE 1/3 FAMILY MEMBER"/>
    <property type="match status" value="1"/>
</dbReference>
<keyword evidence="6" id="KW-0547">Nucleotide-binding</keyword>
<dbReference type="InterPro" id="IPR012340">
    <property type="entry name" value="NA-bd_OB-fold"/>
</dbReference>
<keyword evidence="3" id="KW-0132">Cell division</keyword>
<dbReference type="Pfam" id="PF01068">
    <property type="entry name" value="DNA_ligase_A_M"/>
    <property type="match status" value="1"/>
</dbReference>
<dbReference type="Gene3D" id="1.10.3260.10">
    <property type="entry name" value="DNA ligase, ATP-dependent, N-terminal domain"/>
    <property type="match status" value="1"/>
</dbReference>
<dbReference type="NCBIfam" id="NF006701">
    <property type="entry name" value="PRK09247.1"/>
    <property type="match status" value="1"/>
</dbReference>
<dbReference type="CDD" id="cd07897">
    <property type="entry name" value="Adenylation_DNA_ligase_Bac1"/>
    <property type="match status" value="1"/>
</dbReference>
<reference evidence="15 16" key="1">
    <citation type="submission" date="2023-07" db="EMBL/GenBank/DDBJ databases">
        <title>Genomic Encyclopedia of Type Strains, Phase IV (KMG-IV): sequencing the most valuable type-strain genomes for metagenomic binning, comparative biology and taxonomic classification.</title>
        <authorList>
            <person name="Goeker M."/>
        </authorList>
    </citation>
    <scope>NUCLEOTIDE SEQUENCE [LARGE SCALE GENOMIC DNA]</scope>
    <source>
        <strain evidence="15 16">DSM 19922</strain>
    </source>
</reference>
<dbReference type="GO" id="GO:0003910">
    <property type="term" value="F:DNA ligase (ATP) activity"/>
    <property type="evidence" value="ECO:0007669"/>
    <property type="project" value="UniProtKB-EC"/>
</dbReference>
<dbReference type="Proteomes" id="UP001244552">
    <property type="component" value="Unassembled WGS sequence"/>
</dbReference>
<feature type="domain" description="ATP-dependent DNA ligase family profile" evidence="14">
    <location>
        <begin position="320"/>
        <end position="439"/>
    </location>
</feature>
<dbReference type="PANTHER" id="PTHR45674:SF13">
    <property type="entry name" value="DNA LIGASE-RELATED"/>
    <property type="match status" value="1"/>
</dbReference>
<dbReference type="EC" id="6.5.1.1" evidence="1"/>
<keyword evidence="2 15" id="KW-0436">Ligase</keyword>
<dbReference type="EMBL" id="JAUSVU010000008">
    <property type="protein sequence ID" value="MDQ0533744.1"/>
    <property type="molecule type" value="Genomic_DNA"/>
</dbReference>
<evidence type="ECO:0000256" key="6">
    <source>
        <dbReference type="ARBA" id="ARBA00022741"/>
    </source>
</evidence>
<keyword evidence="11" id="KW-0234">DNA repair</keyword>
<evidence type="ECO:0000256" key="5">
    <source>
        <dbReference type="ARBA" id="ARBA00022723"/>
    </source>
</evidence>
<keyword evidence="10" id="KW-0233">DNA recombination</keyword>
<dbReference type="RefSeq" id="WP_209982407.1">
    <property type="nucleotide sequence ID" value="NZ_JAGINO010000008.1"/>
</dbReference>
<dbReference type="Gene3D" id="2.40.50.140">
    <property type="entry name" value="Nucleic acid-binding proteins"/>
    <property type="match status" value="1"/>
</dbReference>
<keyword evidence="9" id="KW-0460">Magnesium</keyword>
<dbReference type="PROSITE" id="PS50160">
    <property type="entry name" value="DNA_LIGASE_A3"/>
    <property type="match status" value="1"/>
</dbReference>
<keyword evidence="4" id="KW-0235">DNA replication</keyword>